<reference evidence="3" key="1">
    <citation type="submission" date="2016-10" db="EMBL/GenBank/DDBJ databases">
        <authorList>
            <person name="Varghese N."/>
            <person name="Submissions S."/>
        </authorList>
    </citation>
    <scope>NUCLEOTIDE SEQUENCE [LARGE SCALE GENOMIC DNA]</scope>
    <source>
        <strain evidence="3">S9</strain>
    </source>
</reference>
<name>A0A1H9W563_9BACI</name>
<evidence type="ECO:0000313" key="3">
    <source>
        <dbReference type="Proteomes" id="UP000198571"/>
    </source>
</evidence>
<dbReference type="EMBL" id="FOGT01000014">
    <property type="protein sequence ID" value="SES29096.1"/>
    <property type="molecule type" value="Genomic_DNA"/>
</dbReference>
<protein>
    <submittedName>
        <fullName evidence="2">Uncharacterized protein</fullName>
    </submittedName>
</protein>
<keyword evidence="3" id="KW-1185">Reference proteome</keyword>
<feature type="transmembrane region" description="Helical" evidence="1">
    <location>
        <begin position="46"/>
        <end position="64"/>
    </location>
</feature>
<keyword evidence="1" id="KW-0812">Transmembrane</keyword>
<dbReference type="RefSeq" id="WP_093054236.1">
    <property type="nucleotide sequence ID" value="NZ_FOGT01000014.1"/>
</dbReference>
<dbReference type="STRING" id="1601833.SAMN05518684_11486"/>
<evidence type="ECO:0000256" key="1">
    <source>
        <dbReference type="SAM" id="Phobius"/>
    </source>
</evidence>
<accession>A0A1H9W563</accession>
<gene>
    <name evidence="2" type="ORF">SAMN05518684_11486</name>
</gene>
<dbReference type="Proteomes" id="UP000198571">
    <property type="component" value="Unassembled WGS sequence"/>
</dbReference>
<keyword evidence="1" id="KW-0472">Membrane</keyword>
<proteinExistence type="predicted"/>
<feature type="transmembrane region" description="Helical" evidence="1">
    <location>
        <begin position="6"/>
        <end position="26"/>
    </location>
</feature>
<keyword evidence="1" id="KW-1133">Transmembrane helix</keyword>
<sequence length="67" mass="6901">MSVIVPALVAAALIMMGVLIAQLKILDSFKAFGQGRGETAKARKNAGISAGILVMIGAVSWIIASLF</sequence>
<evidence type="ECO:0000313" key="2">
    <source>
        <dbReference type="EMBL" id="SES29096.1"/>
    </source>
</evidence>
<organism evidence="2 3">
    <name type="scientific">Salipaludibacillus aurantiacus</name>
    <dbReference type="NCBI Taxonomy" id="1601833"/>
    <lineage>
        <taxon>Bacteria</taxon>
        <taxon>Bacillati</taxon>
        <taxon>Bacillota</taxon>
        <taxon>Bacilli</taxon>
        <taxon>Bacillales</taxon>
        <taxon>Bacillaceae</taxon>
    </lineage>
</organism>
<dbReference type="AlphaFoldDB" id="A0A1H9W563"/>